<evidence type="ECO:0000313" key="3">
    <source>
        <dbReference type="EMBL" id="MDQ0214525.1"/>
    </source>
</evidence>
<accession>A0AAJ1SXE9</accession>
<protein>
    <submittedName>
        <fullName evidence="3">ABC-2 type transport system ATP-binding protein</fullName>
    </submittedName>
</protein>
<evidence type="ECO:0000259" key="1">
    <source>
        <dbReference type="PROSITE" id="PS50893"/>
    </source>
</evidence>
<dbReference type="InterPro" id="IPR003439">
    <property type="entry name" value="ABC_transporter-like_ATP-bd"/>
</dbReference>
<keyword evidence="3" id="KW-0547">Nucleotide-binding</keyword>
<dbReference type="Gene3D" id="3.40.50.300">
    <property type="entry name" value="P-loop containing nucleotide triphosphate hydrolases"/>
    <property type="match status" value="1"/>
</dbReference>
<dbReference type="InterPro" id="IPR027417">
    <property type="entry name" value="P-loop_NTPase"/>
</dbReference>
<dbReference type="PANTHER" id="PTHR43038:SF3">
    <property type="entry name" value="ABC TRANSPORTER G FAMILY MEMBER 20 ISOFORM X1"/>
    <property type="match status" value="1"/>
</dbReference>
<dbReference type="SMART" id="SM00850">
    <property type="entry name" value="LytTR"/>
    <property type="match status" value="1"/>
</dbReference>
<comment type="caution">
    <text evidence="3">The sequence shown here is derived from an EMBL/GenBank/DDBJ whole genome shotgun (WGS) entry which is preliminary data.</text>
</comment>
<dbReference type="EMBL" id="JAUSUC010000007">
    <property type="protein sequence ID" value="MDQ0214525.1"/>
    <property type="molecule type" value="Genomic_DNA"/>
</dbReference>
<dbReference type="PANTHER" id="PTHR43038">
    <property type="entry name" value="ATP-BINDING CASSETTE, SUB-FAMILY H, MEMBER 1"/>
    <property type="match status" value="1"/>
</dbReference>
<feature type="domain" description="ABC transporter" evidence="1">
    <location>
        <begin position="4"/>
        <end position="228"/>
    </location>
</feature>
<dbReference type="Gene3D" id="2.40.50.1020">
    <property type="entry name" value="LytTr DNA-binding domain"/>
    <property type="match status" value="1"/>
</dbReference>
<dbReference type="Pfam" id="PF00005">
    <property type="entry name" value="ABC_tran"/>
    <property type="match status" value="1"/>
</dbReference>
<reference evidence="3" key="1">
    <citation type="submission" date="2023-07" db="EMBL/GenBank/DDBJ databases">
        <title>Genomic Encyclopedia of Type Strains, Phase IV (KMG-IV): sequencing the most valuable type-strain genomes for metagenomic binning, comparative biology and taxonomic classification.</title>
        <authorList>
            <person name="Goeker M."/>
        </authorList>
    </citation>
    <scope>NUCLEOTIDE SEQUENCE</scope>
    <source>
        <strain evidence="3">DSM 23947</strain>
    </source>
</reference>
<evidence type="ECO:0000259" key="2">
    <source>
        <dbReference type="PROSITE" id="PS50930"/>
    </source>
</evidence>
<dbReference type="PROSITE" id="PS50930">
    <property type="entry name" value="HTH_LYTTR"/>
    <property type="match status" value="1"/>
</dbReference>
<dbReference type="AlphaFoldDB" id="A0AAJ1SXE9"/>
<feature type="domain" description="HTH LytTR-type" evidence="2">
    <location>
        <begin position="245"/>
        <end position="351"/>
    </location>
</feature>
<dbReference type="InterPro" id="IPR012046">
    <property type="entry name" value="LytTR_ABC"/>
</dbReference>
<dbReference type="Proteomes" id="UP001237207">
    <property type="component" value="Unassembled WGS sequence"/>
</dbReference>
<sequence>MSILEIKDLEKHDEHMMVFPAFSLEVSEYEVVAIHTSMNARTMLLKQFMGEIPISNGEILVNKKNIKLAKREFFSEVGFFCLDDKLYERLSVKDNLSFFQRLYGSELSIEEVLRIVQLETKRNIRMSKLSSSEIRRALFGRLLIQNPALFIFEEPDQNIDLETKRVFLKMVWELKQKGKAVLVLTSNMESALSFTNQVYRLDDTGFHALDIKTEDDAPNEEMPRSQVSENEAEEITIQPVQFEKIPIKVNDKIVLFDPPEIDYIESSEGQSNIYIKGEMYKSVFTMTKLENRLQPYGFFRCHRSYIVNLQKVREVVTWTRNSFTLVLGDAKKTSIPLSKTKMAELKAMLGLK</sequence>
<evidence type="ECO:0000313" key="4">
    <source>
        <dbReference type="Proteomes" id="UP001237207"/>
    </source>
</evidence>
<proteinExistence type="predicted"/>
<dbReference type="RefSeq" id="WP_307256507.1">
    <property type="nucleotide sequence ID" value="NZ_JAUSUC010000007.1"/>
</dbReference>
<dbReference type="PROSITE" id="PS50893">
    <property type="entry name" value="ABC_TRANSPORTER_2"/>
    <property type="match status" value="1"/>
</dbReference>
<name>A0AAJ1SXE9_9BACI</name>
<dbReference type="InterPro" id="IPR007492">
    <property type="entry name" value="LytTR_DNA-bd_dom"/>
</dbReference>
<dbReference type="GO" id="GO:0003677">
    <property type="term" value="F:DNA binding"/>
    <property type="evidence" value="ECO:0007669"/>
    <property type="project" value="InterPro"/>
</dbReference>
<dbReference type="GO" id="GO:0005524">
    <property type="term" value="F:ATP binding"/>
    <property type="evidence" value="ECO:0007669"/>
    <property type="project" value="UniProtKB-KW"/>
</dbReference>
<dbReference type="Pfam" id="PF04397">
    <property type="entry name" value="LytTR"/>
    <property type="match status" value="1"/>
</dbReference>
<dbReference type="GO" id="GO:0016887">
    <property type="term" value="F:ATP hydrolysis activity"/>
    <property type="evidence" value="ECO:0007669"/>
    <property type="project" value="InterPro"/>
</dbReference>
<organism evidence="3 4">
    <name type="scientific">Oikeobacillus pervagus</name>
    <dbReference type="NCBI Taxonomy" id="1325931"/>
    <lineage>
        <taxon>Bacteria</taxon>
        <taxon>Bacillati</taxon>
        <taxon>Bacillota</taxon>
        <taxon>Bacilli</taxon>
        <taxon>Bacillales</taxon>
        <taxon>Bacillaceae</taxon>
        <taxon>Oikeobacillus</taxon>
    </lineage>
</organism>
<keyword evidence="3" id="KW-0067">ATP-binding</keyword>
<keyword evidence="4" id="KW-1185">Reference proteome</keyword>
<dbReference type="SUPFAM" id="SSF52540">
    <property type="entry name" value="P-loop containing nucleoside triphosphate hydrolases"/>
    <property type="match status" value="1"/>
</dbReference>
<gene>
    <name evidence="3" type="ORF">J2S13_000921</name>
</gene>
<dbReference type="PIRSF" id="PIRSF036612">
    <property type="entry name" value="ABC_ATP_LytTR"/>
    <property type="match status" value="1"/>
</dbReference>